<dbReference type="InterPro" id="IPR001185">
    <property type="entry name" value="MS_channel"/>
</dbReference>
<dbReference type="PRINTS" id="PR01264">
    <property type="entry name" value="MECHCHANNEL"/>
</dbReference>
<keyword evidence="2 9" id="KW-0813">Transport</keyword>
<evidence type="ECO:0000256" key="5">
    <source>
        <dbReference type="ARBA" id="ARBA00022989"/>
    </source>
</evidence>
<dbReference type="Gene3D" id="1.10.1200.120">
    <property type="entry name" value="Large-conductance mechanosensitive channel, MscL, domain 1"/>
    <property type="match status" value="1"/>
</dbReference>
<dbReference type="Pfam" id="PF01741">
    <property type="entry name" value="MscL"/>
    <property type="match status" value="1"/>
</dbReference>
<evidence type="ECO:0000256" key="2">
    <source>
        <dbReference type="ARBA" id="ARBA00022448"/>
    </source>
</evidence>
<dbReference type="PANTHER" id="PTHR30266:SF2">
    <property type="entry name" value="LARGE-CONDUCTANCE MECHANOSENSITIVE CHANNEL"/>
    <property type="match status" value="1"/>
</dbReference>
<dbReference type="PANTHER" id="PTHR30266">
    <property type="entry name" value="MECHANOSENSITIVE CHANNEL MSCL"/>
    <property type="match status" value="1"/>
</dbReference>
<dbReference type="EMBL" id="BJOV01000003">
    <property type="protein sequence ID" value="GEE00988.1"/>
    <property type="molecule type" value="Genomic_DNA"/>
</dbReference>
<evidence type="ECO:0000256" key="7">
    <source>
        <dbReference type="ARBA" id="ARBA00023136"/>
    </source>
</evidence>
<dbReference type="InterPro" id="IPR037673">
    <property type="entry name" value="MSC/AndL"/>
</dbReference>
<feature type="compositionally biased region" description="Pro residues" evidence="10">
    <location>
        <begin position="269"/>
        <end position="283"/>
    </location>
</feature>
<dbReference type="SUPFAM" id="SSF81330">
    <property type="entry name" value="Gated mechanosensitive channel"/>
    <property type="match status" value="1"/>
</dbReference>
<evidence type="ECO:0000313" key="11">
    <source>
        <dbReference type="EMBL" id="GEE00988.1"/>
    </source>
</evidence>
<feature type="compositionally biased region" description="Low complexity" evidence="10">
    <location>
        <begin position="234"/>
        <end position="254"/>
    </location>
</feature>
<feature type="transmembrane region" description="Helical" evidence="9">
    <location>
        <begin position="61"/>
        <end position="78"/>
    </location>
</feature>
<dbReference type="InterPro" id="IPR036019">
    <property type="entry name" value="MscL_channel"/>
</dbReference>
<organism evidence="11 12">
    <name type="scientific">Gordonia spumicola</name>
    <dbReference type="NCBI Taxonomy" id="589161"/>
    <lineage>
        <taxon>Bacteria</taxon>
        <taxon>Bacillati</taxon>
        <taxon>Actinomycetota</taxon>
        <taxon>Actinomycetes</taxon>
        <taxon>Mycobacteriales</taxon>
        <taxon>Gordoniaceae</taxon>
        <taxon>Gordonia</taxon>
    </lineage>
</organism>
<proteinExistence type="inferred from homology"/>
<keyword evidence="12" id="KW-1185">Reference proteome</keyword>
<keyword evidence="8 9" id="KW-0407">Ion channel</keyword>
<name>A0A7I9V6J3_9ACTN</name>
<feature type="region of interest" description="Disordered" evidence="10">
    <location>
        <begin position="207"/>
        <end position="317"/>
    </location>
</feature>
<protein>
    <recommendedName>
        <fullName evidence="9">Large-conductance mechanosensitive channel</fullName>
    </recommendedName>
</protein>
<evidence type="ECO:0000256" key="10">
    <source>
        <dbReference type="SAM" id="MobiDB-lite"/>
    </source>
</evidence>
<evidence type="ECO:0000313" key="12">
    <source>
        <dbReference type="Proteomes" id="UP000444960"/>
    </source>
</evidence>
<feature type="transmembrane region" description="Helical" evidence="9">
    <location>
        <begin position="98"/>
        <end position="121"/>
    </location>
</feature>
<dbReference type="AlphaFoldDB" id="A0A7I9V6J3"/>
<evidence type="ECO:0000256" key="4">
    <source>
        <dbReference type="ARBA" id="ARBA00022692"/>
    </source>
</evidence>
<comment type="subunit">
    <text evidence="9">Homopentamer.</text>
</comment>
<evidence type="ECO:0000256" key="8">
    <source>
        <dbReference type="ARBA" id="ARBA00023303"/>
    </source>
</evidence>
<keyword evidence="5 9" id="KW-1133">Transmembrane helix</keyword>
<feature type="transmembrane region" description="Helical" evidence="9">
    <location>
        <begin position="36"/>
        <end position="54"/>
    </location>
</feature>
<reference evidence="12" key="1">
    <citation type="submission" date="2019-06" db="EMBL/GenBank/DDBJ databases">
        <title>Gordonia isolated from sludge of a wastewater treatment plant.</title>
        <authorList>
            <person name="Tamura T."/>
            <person name="Aoyama K."/>
            <person name="Kang Y."/>
            <person name="Saito S."/>
            <person name="Akiyama N."/>
            <person name="Yazawa K."/>
            <person name="Gonoi T."/>
            <person name="Mikami Y."/>
        </authorList>
    </citation>
    <scope>NUCLEOTIDE SEQUENCE [LARGE SCALE GENOMIC DNA]</scope>
    <source>
        <strain evidence="12">NBRC 107696</strain>
    </source>
</reference>
<comment type="similarity">
    <text evidence="9">Belongs to the MscL family.</text>
</comment>
<dbReference type="HAMAP" id="MF_00115">
    <property type="entry name" value="MscL"/>
    <property type="match status" value="1"/>
</dbReference>
<evidence type="ECO:0000256" key="3">
    <source>
        <dbReference type="ARBA" id="ARBA00022475"/>
    </source>
</evidence>
<keyword evidence="3 9" id="KW-1003">Cell membrane</keyword>
<dbReference type="NCBIfam" id="TIGR00220">
    <property type="entry name" value="mscL"/>
    <property type="match status" value="1"/>
</dbReference>
<dbReference type="GO" id="GO:0008381">
    <property type="term" value="F:mechanosensitive monoatomic ion channel activity"/>
    <property type="evidence" value="ECO:0007669"/>
    <property type="project" value="UniProtKB-UniRule"/>
</dbReference>
<dbReference type="GO" id="GO:0005886">
    <property type="term" value="C:plasma membrane"/>
    <property type="evidence" value="ECO:0007669"/>
    <property type="project" value="UniProtKB-SubCell"/>
</dbReference>
<comment type="caution">
    <text evidence="11">The sequence shown here is derived from an EMBL/GenBank/DDBJ whole genome shotgun (WGS) entry which is preliminary data.</text>
</comment>
<evidence type="ECO:0000256" key="1">
    <source>
        <dbReference type="ARBA" id="ARBA00004141"/>
    </source>
</evidence>
<gene>
    <name evidence="9" type="primary">mscL</name>
    <name evidence="11" type="ORF">nbrc107696_14340</name>
</gene>
<evidence type="ECO:0000256" key="6">
    <source>
        <dbReference type="ARBA" id="ARBA00023065"/>
    </source>
</evidence>
<keyword evidence="7 9" id="KW-0472">Membrane</keyword>
<comment type="function">
    <text evidence="9">Channel that opens in response to stretch forces in the membrane lipid bilayer. May participate in the regulation of osmotic pressure changes within the cell.</text>
</comment>
<dbReference type="Proteomes" id="UP000444960">
    <property type="component" value="Unassembled WGS sequence"/>
</dbReference>
<keyword evidence="6 9" id="KW-0406">Ion transport</keyword>
<evidence type="ECO:0000256" key="9">
    <source>
        <dbReference type="HAMAP-Rule" id="MF_00115"/>
    </source>
</evidence>
<comment type="subcellular location">
    <subcellularLocation>
        <location evidence="9">Cell membrane</location>
        <topology evidence="9">Multi-pass membrane protein</topology>
    </subcellularLocation>
    <subcellularLocation>
        <location evidence="1">Membrane</location>
        <topology evidence="1">Multi-pass membrane protein</topology>
    </subcellularLocation>
</comment>
<accession>A0A7I9V6J3</accession>
<sequence>MLHYTQPSNGTSNSHRGSLVLKGFKDFLMRGNVVELATAVIIGAAFTAIVTAFTEKIINPLIAAIPIGTDYSGLGFFLRHQDGPGGTSVGMDGTFVDFGAVVTALINFVIVAAVVYFLIVLPFNKLTELRKLGDDVEDDEVSLLTEIRDLLDPDAKDRKAAELAAAKAAADADETRLRDEAARAEAARVDALAAQQTAFGEQPVYGEQRSYGEQPQQPSYAEPVEQPGYDAPGATTQFAPPSQAPQPHAQQPYGQPQPPVGPPSGGFPTPNPAPGQYPPPGNLPPGQYAPGQYPPPADPGQYPPPGQFPGDRPRHSR</sequence>
<feature type="compositionally biased region" description="Pro residues" evidence="10">
    <location>
        <begin position="292"/>
        <end position="307"/>
    </location>
</feature>
<keyword evidence="4 9" id="KW-0812">Transmembrane</keyword>